<evidence type="ECO:0000256" key="1">
    <source>
        <dbReference type="SAM" id="MobiDB-lite"/>
    </source>
</evidence>
<name>A0A6A7A0B8_9PLEO</name>
<organism evidence="2 3">
    <name type="scientific">Ophiobolus disseminans</name>
    <dbReference type="NCBI Taxonomy" id="1469910"/>
    <lineage>
        <taxon>Eukaryota</taxon>
        <taxon>Fungi</taxon>
        <taxon>Dikarya</taxon>
        <taxon>Ascomycota</taxon>
        <taxon>Pezizomycotina</taxon>
        <taxon>Dothideomycetes</taxon>
        <taxon>Pleosporomycetidae</taxon>
        <taxon>Pleosporales</taxon>
        <taxon>Pleosporineae</taxon>
        <taxon>Phaeosphaeriaceae</taxon>
        <taxon>Ophiobolus</taxon>
    </lineage>
</organism>
<keyword evidence="3" id="KW-1185">Reference proteome</keyword>
<evidence type="ECO:0000313" key="3">
    <source>
        <dbReference type="Proteomes" id="UP000799424"/>
    </source>
</evidence>
<dbReference type="AlphaFoldDB" id="A0A6A7A0B8"/>
<gene>
    <name evidence="2" type="ORF">CC86DRAFT_25563</name>
</gene>
<feature type="region of interest" description="Disordered" evidence="1">
    <location>
        <begin position="81"/>
        <end position="117"/>
    </location>
</feature>
<dbReference type="Proteomes" id="UP000799424">
    <property type="component" value="Unassembled WGS sequence"/>
</dbReference>
<evidence type="ECO:0000313" key="2">
    <source>
        <dbReference type="EMBL" id="KAF2826147.1"/>
    </source>
</evidence>
<proteinExistence type="predicted"/>
<accession>A0A6A7A0B8</accession>
<feature type="compositionally biased region" description="Low complexity" evidence="1">
    <location>
        <begin position="105"/>
        <end position="117"/>
    </location>
</feature>
<sequence>MLWRGACAATRTAIVQPRRAVHTNIECPAPLDGQREGPTLKIVHIPVVSFVQSRLLHQPRSCHPASKSGQGRPAYFSTHRRLASHNTSTPTPRPVSFPRHPHPRSITSIAPSTSISC</sequence>
<dbReference type="EMBL" id="MU006226">
    <property type="protein sequence ID" value="KAF2826147.1"/>
    <property type="molecule type" value="Genomic_DNA"/>
</dbReference>
<reference evidence="2" key="1">
    <citation type="journal article" date="2020" name="Stud. Mycol.">
        <title>101 Dothideomycetes genomes: a test case for predicting lifestyles and emergence of pathogens.</title>
        <authorList>
            <person name="Haridas S."/>
            <person name="Albert R."/>
            <person name="Binder M."/>
            <person name="Bloem J."/>
            <person name="Labutti K."/>
            <person name="Salamov A."/>
            <person name="Andreopoulos B."/>
            <person name="Baker S."/>
            <person name="Barry K."/>
            <person name="Bills G."/>
            <person name="Bluhm B."/>
            <person name="Cannon C."/>
            <person name="Castanera R."/>
            <person name="Culley D."/>
            <person name="Daum C."/>
            <person name="Ezra D."/>
            <person name="Gonzalez J."/>
            <person name="Henrissat B."/>
            <person name="Kuo A."/>
            <person name="Liang C."/>
            <person name="Lipzen A."/>
            <person name="Lutzoni F."/>
            <person name="Magnuson J."/>
            <person name="Mondo S."/>
            <person name="Nolan M."/>
            <person name="Ohm R."/>
            <person name="Pangilinan J."/>
            <person name="Park H.-J."/>
            <person name="Ramirez L."/>
            <person name="Alfaro M."/>
            <person name="Sun H."/>
            <person name="Tritt A."/>
            <person name="Yoshinaga Y."/>
            <person name="Zwiers L.-H."/>
            <person name="Turgeon B."/>
            <person name="Goodwin S."/>
            <person name="Spatafora J."/>
            <person name="Crous P."/>
            <person name="Grigoriev I."/>
        </authorList>
    </citation>
    <scope>NUCLEOTIDE SEQUENCE</scope>
    <source>
        <strain evidence="2">CBS 113818</strain>
    </source>
</reference>
<protein>
    <submittedName>
        <fullName evidence="2">Uncharacterized protein</fullName>
    </submittedName>
</protein>